<gene>
    <name evidence="2" type="ORF">EEDITHA_LOCUS13718</name>
</gene>
<dbReference type="Proteomes" id="UP001153954">
    <property type="component" value="Unassembled WGS sequence"/>
</dbReference>
<protein>
    <submittedName>
        <fullName evidence="2">Uncharacterized protein</fullName>
    </submittedName>
</protein>
<feature type="chain" id="PRO_5043751165" evidence="1">
    <location>
        <begin position="19"/>
        <end position="336"/>
    </location>
</feature>
<evidence type="ECO:0000256" key="1">
    <source>
        <dbReference type="SAM" id="SignalP"/>
    </source>
</evidence>
<dbReference type="SUPFAM" id="SSF101898">
    <property type="entry name" value="NHL repeat"/>
    <property type="match status" value="1"/>
</dbReference>
<dbReference type="EMBL" id="CAKOGL010000020">
    <property type="protein sequence ID" value="CAH2098619.1"/>
    <property type="molecule type" value="Genomic_DNA"/>
</dbReference>
<organism evidence="2 3">
    <name type="scientific">Euphydryas editha</name>
    <name type="common">Edith's checkerspot</name>
    <dbReference type="NCBI Taxonomy" id="104508"/>
    <lineage>
        <taxon>Eukaryota</taxon>
        <taxon>Metazoa</taxon>
        <taxon>Ecdysozoa</taxon>
        <taxon>Arthropoda</taxon>
        <taxon>Hexapoda</taxon>
        <taxon>Insecta</taxon>
        <taxon>Pterygota</taxon>
        <taxon>Neoptera</taxon>
        <taxon>Endopterygota</taxon>
        <taxon>Lepidoptera</taxon>
        <taxon>Glossata</taxon>
        <taxon>Ditrysia</taxon>
        <taxon>Papilionoidea</taxon>
        <taxon>Nymphalidae</taxon>
        <taxon>Nymphalinae</taxon>
        <taxon>Euphydryas</taxon>
    </lineage>
</organism>
<dbReference type="InterPro" id="IPR015943">
    <property type="entry name" value="WD40/YVTN_repeat-like_dom_sf"/>
</dbReference>
<name>A0AAU9ULV5_EUPED</name>
<accession>A0AAU9ULV5</accession>
<keyword evidence="1" id="KW-0732">Signal</keyword>
<dbReference type="Gene3D" id="2.130.10.10">
    <property type="entry name" value="YVTN repeat-like/Quinoprotein amine dehydrogenase"/>
    <property type="match status" value="1"/>
</dbReference>
<proteinExistence type="predicted"/>
<reference evidence="2" key="1">
    <citation type="submission" date="2022-03" db="EMBL/GenBank/DDBJ databases">
        <authorList>
            <person name="Tunstrom K."/>
        </authorList>
    </citation>
    <scope>NUCLEOTIDE SEQUENCE</scope>
</reference>
<evidence type="ECO:0000313" key="2">
    <source>
        <dbReference type="EMBL" id="CAH2098619.1"/>
    </source>
</evidence>
<dbReference type="AlphaFoldDB" id="A0AAU9ULV5"/>
<comment type="caution">
    <text evidence="2">The sequence shown here is derived from an EMBL/GenBank/DDBJ whole genome shotgun (WGS) entry which is preliminary data.</text>
</comment>
<evidence type="ECO:0000313" key="3">
    <source>
        <dbReference type="Proteomes" id="UP001153954"/>
    </source>
</evidence>
<feature type="signal peptide" evidence="1">
    <location>
        <begin position="1"/>
        <end position="18"/>
    </location>
</feature>
<keyword evidence="3" id="KW-1185">Reference proteome</keyword>
<sequence>MKIVTSLAIISLVGLVLSAPTNGDDYKLIITKSLFKKELVKYSGSHEIVKLLFPLNSLNFDKNDSSESDSDDITLFFVEADIDSEDKYVDQGLYVLKKGKATKLLDHGRDVAASSDNSTQVFFGAADGIYVYNKENNAADKYGSVNDSIIGIAKESTGDVIYILTENHEVYKVSNKGTTKEILDDIVNAKQIVLDNSNNIYFYSDDKKAYVRTPAGGVKKIEGLPENPSSVTLVRPISTLEDGAGFVVDNVVYVIFANASSARSFFEFKPKAKPSAYAPDAALIQYYALDKKIYEFNVLAMLFSNVVNELKEFLNEKEEDIKSISKKSRFSHRKNA</sequence>